<feature type="domain" description="CSD" evidence="6">
    <location>
        <begin position="956"/>
        <end position="1024"/>
    </location>
</feature>
<dbReference type="EMBL" id="GITU01005626">
    <property type="protein sequence ID" value="MBC1174329.1"/>
    <property type="molecule type" value="Transcribed_RNA"/>
</dbReference>
<feature type="domain" description="CSD" evidence="6">
    <location>
        <begin position="578"/>
        <end position="646"/>
    </location>
</feature>
<keyword evidence="4" id="KW-0694">RNA-binding</keyword>
<dbReference type="FunFam" id="2.40.50.140:FF:000055">
    <property type="entry name" value="Cold shock domain containing E1, RNA-binding"/>
    <property type="match status" value="1"/>
</dbReference>
<dbReference type="Gene3D" id="2.40.50.140">
    <property type="entry name" value="Nucleic acid-binding proteins"/>
    <property type="match status" value="6"/>
</dbReference>
<comment type="similarity">
    <text evidence="5">Belongs to the UNR family.</text>
</comment>
<dbReference type="InterPro" id="IPR012340">
    <property type="entry name" value="NA-bd_OB-fold"/>
</dbReference>
<reference evidence="8" key="1">
    <citation type="journal article" date="2020" name="BMC">
        <title>Leishmania infection induces a limited differential gene expression in the sand fly midgut.</title>
        <authorList>
            <person name="Coutinho-Abreu I.V."/>
            <person name="Serafim T.D."/>
            <person name="Meneses C."/>
            <person name="Kamhawi S."/>
            <person name="Oliveira F."/>
            <person name="Valenzuela J.G."/>
        </authorList>
    </citation>
    <scope>NUCLEOTIDE SEQUENCE</scope>
    <source>
        <strain evidence="8">Jacobina</strain>
        <tissue evidence="8">Midgut</tissue>
    </source>
</reference>
<dbReference type="PANTHER" id="PTHR12913:SF1">
    <property type="entry name" value="COLD SHOCK DOMAIN-CONTAINING PROTEIN E1"/>
    <property type="match status" value="1"/>
</dbReference>
<evidence type="ECO:0000256" key="4">
    <source>
        <dbReference type="ARBA" id="ARBA00022884"/>
    </source>
</evidence>
<dbReference type="GO" id="GO:1905172">
    <property type="term" value="F:RISC complex binding"/>
    <property type="evidence" value="ECO:0007669"/>
    <property type="project" value="UniProtKB-ARBA"/>
</dbReference>
<dbReference type="InterPro" id="IPR024642">
    <property type="entry name" value="SUZ-C"/>
</dbReference>
<dbReference type="GO" id="GO:0005737">
    <property type="term" value="C:cytoplasm"/>
    <property type="evidence" value="ECO:0007669"/>
    <property type="project" value="UniProtKB-SubCell"/>
</dbReference>
<dbReference type="InterPro" id="IPR056400">
    <property type="entry name" value="CSDE1"/>
</dbReference>
<evidence type="ECO:0000259" key="6">
    <source>
        <dbReference type="PROSITE" id="PS51857"/>
    </source>
</evidence>
<feature type="domain" description="CSD" evidence="6">
    <location>
        <begin position="254"/>
        <end position="318"/>
    </location>
</feature>
<feature type="domain" description="SUZ-C" evidence="7">
    <location>
        <begin position="1031"/>
        <end position="1071"/>
    </location>
</feature>
<protein>
    <submittedName>
        <fullName evidence="8">Putative inner membrane</fullName>
    </submittedName>
</protein>
<dbReference type="InterPro" id="IPR011129">
    <property type="entry name" value="CSD"/>
</dbReference>
<organism evidence="8">
    <name type="scientific">Lutzomyia longipalpis</name>
    <name type="common">Sand fly</name>
    <dbReference type="NCBI Taxonomy" id="7200"/>
    <lineage>
        <taxon>Eukaryota</taxon>
        <taxon>Metazoa</taxon>
        <taxon>Ecdysozoa</taxon>
        <taxon>Arthropoda</taxon>
        <taxon>Hexapoda</taxon>
        <taxon>Insecta</taxon>
        <taxon>Pterygota</taxon>
        <taxon>Neoptera</taxon>
        <taxon>Endopterygota</taxon>
        <taxon>Diptera</taxon>
        <taxon>Nematocera</taxon>
        <taxon>Psychodoidea</taxon>
        <taxon>Psychodidae</taxon>
        <taxon>Lutzomyia</taxon>
        <taxon>Lutzomyia</taxon>
    </lineage>
</organism>
<dbReference type="SMART" id="SM00357">
    <property type="entry name" value="CSP"/>
    <property type="match status" value="5"/>
</dbReference>
<sequence>MAKNFIDINNSLVTALGGGGGIGLQSSDLQLLSSVNGTATDHMNLLNVKIPKYAAGGAPTLPLKSPLTGPGIRGGGVKSSDTDYRNWMGGMQQQQPPTGRSIVKQNSHMSDGGMDFLHSRTSSDFSSGDVHRFGGGNSMDGQANHHFRNGDTYGQQNDFGSDFPPSRDIFAQAARNATNAAAAAAAANAFPPIGTFTLDSVSSGYGMNEAGGPPQSGSIGMFNPSGNNGPMMNGCAAPQTYGNNNGGDVNQGIRETGIIEKLLHSYGFIQCCERQARLFFHFSQFSGNIEHLKIGDPVEFEMTYDRRTGKPIASLVTKIAPEVVLSEERVTGTVTTEIKSDGSNGSGNSSETTGRISYENNGECFFLPYTKDDVEGNVTLRSGDKVSFQIATNQRGNLGACHIRLENPVHPVKYRGVVCSMKESFGFIERADVVKEIFFHFSEADGTVELRPGDDVEFIIQTRNGKEVACNITRLPPGSVIFEDVGTQIYKGQVLKPLDRANPLRHNNDPLPGRIRYRAPDHSEVEVPFGDKDQKGDFTLRHGDWVQFLLATDRRDQLQRATSISLLDETFEVSGEKREQGVVAALKEGFGFLRCVERNTRLFFHFTEVLDTLREICVGDEVEFTMIQDPNSSFANTRQSAIRIKHLPEGTVQFETLIESNVEGVVTREAPKSPIKSQERTEGGVISYGVAGSKKTIMYFLKDCDKPPRIGDHVRFNICQVKRNKELIAVNIKEILPNSGNVVTIGGSGGIQSGISVVTSMQQNTIANGQVNSLSGGIAQKMSPNSSAKNNNNGNGSKGPVFYGFIAVLKENFGFIETLDHDEEVFFHFSNFYGNTNNLELGHEVEYTLSTRGTATSGGNCLPAENVKIVPKGTINQPKVHDAVYNGVVARPLRCINPDQAEYCGVINLISDAGDVVSTHEFGITSLVNKRDLLQKNDAVSFKLDTKGRAAEVIAVRQKKRANVDSIKGQFGFLDFEVEEGKKLFFHMSEVQGNSNSLHQGDTVEFSIVTNQRNGKSSACNVVKVVDNTQARPERLLSRLKINSVDESVPRLIVIRPPKGPDGTKGFALHHRNPRIAGIFVE</sequence>
<dbReference type="PROSITE" id="PS51857">
    <property type="entry name" value="CSD_2"/>
    <property type="match status" value="5"/>
</dbReference>
<keyword evidence="3" id="KW-0677">Repeat</keyword>
<dbReference type="Pfam" id="PF12901">
    <property type="entry name" value="SUZ-C"/>
    <property type="match status" value="1"/>
</dbReference>
<feature type="domain" description="CSD" evidence="6">
    <location>
        <begin position="801"/>
        <end position="869"/>
    </location>
</feature>
<dbReference type="CDD" id="cd04458">
    <property type="entry name" value="CSP_CDS"/>
    <property type="match status" value="2"/>
</dbReference>
<evidence type="ECO:0000256" key="2">
    <source>
        <dbReference type="ARBA" id="ARBA00022490"/>
    </source>
</evidence>
<dbReference type="PROSITE" id="PS00352">
    <property type="entry name" value="CSD_1"/>
    <property type="match status" value="3"/>
</dbReference>
<evidence type="ECO:0000256" key="3">
    <source>
        <dbReference type="ARBA" id="ARBA00022737"/>
    </source>
</evidence>
<dbReference type="GO" id="GO:0003723">
    <property type="term" value="F:RNA binding"/>
    <property type="evidence" value="ECO:0007669"/>
    <property type="project" value="UniProtKB-KW"/>
</dbReference>
<dbReference type="VEuPathDB" id="VectorBase:LLONM1_008984"/>
<accession>A0A7G3AQ78</accession>
<dbReference type="Pfam" id="PF23456">
    <property type="entry name" value="CSDE1"/>
    <property type="match status" value="3"/>
</dbReference>
<proteinExistence type="inferred from homology"/>
<evidence type="ECO:0000256" key="1">
    <source>
        <dbReference type="ARBA" id="ARBA00004496"/>
    </source>
</evidence>
<dbReference type="PROSITE" id="PS51938">
    <property type="entry name" value="SUZ_C"/>
    <property type="match status" value="1"/>
</dbReference>
<dbReference type="AlphaFoldDB" id="A0A7G3AQ78"/>
<evidence type="ECO:0000259" key="7">
    <source>
        <dbReference type="PROSITE" id="PS51938"/>
    </source>
</evidence>
<dbReference type="SUPFAM" id="SSF50249">
    <property type="entry name" value="Nucleic acid-binding proteins"/>
    <property type="match status" value="5"/>
</dbReference>
<dbReference type="FunFam" id="2.40.50.140:FF:000094">
    <property type="entry name" value="cold shock domain-containing protein E1 isoform X1"/>
    <property type="match status" value="1"/>
</dbReference>
<dbReference type="InterPro" id="IPR019844">
    <property type="entry name" value="CSD_CS"/>
</dbReference>
<name>A0A7G3AQ78_LUTLO</name>
<dbReference type="Pfam" id="PF00313">
    <property type="entry name" value="CSD"/>
    <property type="match status" value="5"/>
</dbReference>
<dbReference type="InterPro" id="IPR002059">
    <property type="entry name" value="CSP_DNA-bd"/>
</dbReference>
<evidence type="ECO:0000256" key="5">
    <source>
        <dbReference type="ARBA" id="ARBA00044751"/>
    </source>
</evidence>
<dbReference type="PANTHER" id="PTHR12913">
    <property type="entry name" value="UNR PROTEIN N-RAS UPSTREAM GENE PROTEIN"/>
    <property type="match status" value="1"/>
</dbReference>
<keyword evidence="2" id="KW-0963">Cytoplasm</keyword>
<comment type="subcellular location">
    <subcellularLocation>
        <location evidence="1">Cytoplasm</location>
    </subcellularLocation>
</comment>
<evidence type="ECO:0000313" key="8">
    <source>
        <dbReference type="EMBL" id="MBC1174329.1"/>
    </source>
</evidence>
<feature type="domain" description="CSD" evidence="6">
    <location>
        <begin position="413"/>
        <end position="474"/>
    </location>
</feature>